<proteinExistence type="predicted"/>
<dbReference type="RefSeq" id="WP_227352003.1">
    <property type="nucleotide sequence ID" value="NZ_JAJDKX010000007.1"/>
</dbReference>
<feature type="region of interest" description="Disordered" evidence="1">
    <location>
        <begin position="1"/>
        <end position="30"/>
    </location>
</feature>
<accession>A0AAP2UDG2</accession>
<reference evidence="2" key="1">
    <citation type="submission" date="2022-06" db="EMBL/GenBank/DDBJ databases">
        <title>Isolation of gut microbiota from human fecal samples.</title>
        <authorList>
            <person name="Pamer E.G."/>
            <person name="Barat B."/>
            <person name="Waligurski E."/>
            <person name="Medina S."/>
            <person name="Paddock L."/>
            <person name="Mostad J."/>
        </authorList>
    </citation>
    <scope>NUCLEOTIDE SEQUENCE</scope>
    <source>
        <strain evidence="2">DFI.6.24</strain>
    </source>
</reference>
<organism evidence="2 3">
    <name type="scientific">Faecalibacillus intestinalis</name>
    <dbReference type="NCBI Taxonomy" id="1982626"/>
    <lineage>
        <taxon>Bacteria</taxon>
        <taxon>Bacillati</taxon>
        <taxon>Bacillota</taxon>
        <taxon>Erysipelotrichia</taxon>
        <taxon>Erysipelotrichales</taxon>
        <taxon>Coprobacillaceae</taxon>
        <taxon>Faecalibacillus</taxon>
    </lineage>
</organism>
<name>A0AAP2UDG2_9FIRM</name>
<comment type="caution">
    <text evidence="2">The sequence shown here is derived from an EMBL/GenBank/DDBJ whole genome shotgun (WGS) entry which is preliminary data.</text>
</comment>
<dbReference type="Proteomes" id="UP001204814">
    <property type="component" value="Unassembled WGS sequence"/>
</dbReference>
<dbReference type="AlphaFoldDB" id="A0AAP2UDG2"/>
<sequence>MMKMKKGKINKEKQILKEQKDKKKKEKEFQKLKKKDKNLKSILEWMHIQKADNYGIYLQNQDTEKVVRGLQLSCPNILTISERQKVQMIVNLSSCFDNYRGELFFKIVKSPLKLHKHFNRYIENLKVEDIAGCKKLTELQIDKMDNAIQERHELAFYVLIQESENVVDNRLSKLEAMLRYAGFTTALMSITDYEAVISHDFKTEIVNQYEFVSLIIDKEKYENEIEKN</sequence>
<evidence type="ECO:0000256" key="1">
    <source>
        <dbReference type="SAM" id="MobiDB-lite"/>
    </source>
</evidence>
<feature type="compositionally biased region" description="Basic and acidic residues" evidence="1">
    <location>
        <begin position="9"/>
        <end position="30"/>
    </location>
</feature>
<evidence type="ECO:0000313" key="3">
    <source>
        <dbReference type="Proteomes" id="UP001204814"/>
    </source>
</evidence>
<gene>
    <name evidence="2" type="ORF">NE542_03480</name>
</gene>
<protein>
    <submittedName>
        <fullName evidence="2">Uncharacterized protein</fullName>
    </submittedName>
</protein>
<dbReference type="EMBL" id="JANGBO010000001">
    <property type="protein sequence ID" value="MCQ5060898.1"/>
    <property type="molecule type" value="Genomic_DNA"/>
</dbReference>
<evidence type="ECO:0000313" key="2">
    <source>
        <dbReference type="EMBL" id="MCQ5060898.1"/>
    </source>
</evidence>